<dbReference type="GO" id="GO:0005634">
    <property type="term" value="C:nucleus"/>
    <property type="evidence" value="ECO:0007669"/>
    <property type="project" value="TreeGrafter"/>
</dbReference>
<accession>A0A4Y2HT04</accession>
<dbReference type="PANTHER" id="PTHR13252:SF1">
    <property type="entry name" value="DAMPENED, ISOFORM A"/>
    <property type="match status" value="1"/>
</dbReference>
<dbReference type="InterPro" id="IPR001810">
    <property type="entry name" value="F-box_dom"/>
</dbReference>
<dbReference type="AlphaFoldDB" id="A0A4Y2HT04"/>
<dbReference type="PANTHER" id="PTHR13252">
    <property type="entry name" value="F-BOX ONLY PROTEIN 28"/>
    <property type="match status" value="1"/>
</dbReference>
<dbReference type="EMBL" id="BGPR01002135">
    <property type="protein sequence ID" value="GBM68343.1"/>
    <property type="molecule type" value="Genomic_DNA"/>
</dbReference>
<dbReference type="Gene3D" id="1.20.1280.50">
    <property type="match status" value="1"/>
</dbReference>
<dbReference type="PROSITE" id="PS50181">
    <property type="entry name" value="FBOX"/>
    <property type="match status" value="1"/>
</dbReference>
<keyword evidence="3" id="KW-1185">Reference proteome</keyword>
<dbReference type="InterPro" id="IPR036047">
    <property type="entry name" value="F-box-like_dom_sf"/>
</dbReference>
<sequence>MDIVLNAYLSPQDSHPNENQGSAQILEKDNLKCKQKTTGTLHITDLPPEIIQHILRNLSFDSISKLRMVSKYFNDICSSLLNSEFNHLRAMMLQKFHAIKALMPRRESARRKHPLARESDIIETLHMRLSLLHMTFGKHIERNYCCFFPGEIIDEIYRILRYIRSTPCLNRAYKVTDELFDLSTMAMEYFKEHIEPSLPEISYLAHDLLEHSSFITPRSDLAIQRAQLMQLECTNIRKEANHPKNDSVTKFQKQLKSTREMAKRNRRDIIKIKQSLKCAKKRVSAVIKELQEIKWQQKNCKKGIFPEFCNLNDILFDIKRQKQELLKCACLSNCSGNESTMPEHFTDKNYSISDQRSCERIPSDFDKTSCSSLNKCTTTVTSFSGDGSNEIVDYPLKVPEKNQLHISNENYDMTDERLIDQQTKCDSD</sequence>
<evidence type="ECO:0000313" key="2">
    <source>
        <dbReference type="EMBL" id="GBM68343.1"/>
    </source>
</evidence>
<gene>
    <name evidence="2" type="primary">FBXO28_0</name>
    <name evidence="2" type="ORF">AVEN_138183_1</name>
</gene>
<proteinExistence type="predicted"/>
<dbReference type="CDD" id="cd22100">
    <property type="entry name" value="F-box_FBXO28"/>
    <property type="match status" value="1"/>
</dbReference>
<dbReference type="Pfam" id="PF00646">
    <property type="entry name" value="F-box"/>
    <property type="match status" value="1"/>
</dbReference>
<dbReference type="GO" id="GO:0003713">
    <property type="term" value="F:transcription coactivator activity"/>
    <property type="evidence" value="ECO:0007669"/>
    <property type="project" value="TreeGrafter"/>
</dbReference>
<evidence type="ECO:0000259" key="1">
    <source>
        <dbReference type="PROSITE" id="PS50181"/>
    </source>
</evidence>
<evidence type="ECO:0000313" key="3">
    <source>
        <dbReference type="Proteomes" id="UP000499080"/>
    </source>
</evidence>
<organism evidence="2 3">
    <name type="scientific">Araneus ventricosus</name>
    <name type="common">Orbweaver spider</name>
    <name type="synonym">Epeira ventricosa</name>
    <dbReference type="NCBI Taxonomy" id="182803"/>
    <lineage>
        <taxon>Eukaryota</taxon>
        <taxon>Metazoa</taxon>
        <taxon>Ecdysozoa</taxon>
        <taxon>Arthropoda</taxon>
        <taxon>Chelicerata</taxon>
        <taxon>Arachnida</taxon>
        <taxon>Araneae</taxon>
        <taxon>Araneomorphae</taxon>
        <taxon>Entelegynae</taxon>
        <taxon>Araneoidea</taxon>
        <taxon>Araneidae</taxon>
        <taxon>Araneus</taxon>
    </lineage>
</organism>
<dbReference type="SUPFAM" id="SSF81383">
    <property type="entry name" value="F-box domain"/>
    <property type="match status" value="1"/>
</dbReference>
<name>A0A4Y2HT04_ARAVE</name>
<feature type="domain" description="F-box" evidence="1">
    <location>
        <begin position="40"/>
        <end position="88"/>
    </location>
</feature>
<protein>
    <submittedName>
        <fullName evidence="2">F-box only protein 28</fullName>
    </submittedName>
</protein>
<comment type="caution">
    <text evidence="2">The sequence shown here is derived from an EMBL/GenBank/DDBJ whole genome shotgun (WGS) entry which is preliminary data.</text>
</comment>
<dbReference type="OrthoDB" id="6437083at2759"/>
<dbReference type="SMART" id="SM00256">
    <property type="entry name" value="FBOX"/>
    <property type="match status" value="1"/>
</dbReference>
<reference evidence="2 3" key="1">
    <citation type="journal article" date="2019" name="Sci. Rep.">
        <title>Orb-weaving spider Araneus ventricosus genome elucidates the spidroin gene catalogue.</title>
        <authorList>
            <person name="Kono N."/>
            <person name="Nakamura H."/>
            <person name="Ohtoshi R."/>
            <person name="Moran D.A.P."/>
            <person name="Shinohara A."/>
            <person name="Yoshida Y."/>
            <person name="Fujiwara M."/>
            <person name="Mori M."/>
            <person name="Tomita M."/>
            <person name="Arakawa K."/>
        </authorList>
    </citation>
    <scope>NUCLEOTIDE SEQUENCE [LARGE SCALE GENOMIC DNA]</scope>
</reference>
<dbReference type="Proteomes" id="UP000499080">
    <property type="component" value="Unassembled WGS sequence"/>
</dbReference>
<dbReference type="InterPro" id="IPR039719">
    <property type="entry name" value="FBXO28"/>
</dbReference>